<feature type="transmembrane region" description="Helical" evidence="11">
    <location>
        <begin position="89"/>
        <end position="110"/>
    </location>
</feature>
<protein>
    <submittedName>
        <fullName evidence="14">Alpha-2C adrenergic receptor-like</fullName>
    </submittedName>
</protein>
<dbReference type="PANTHER" id="PTHR24248">
    <property type="entry name" value="ADRENERGIC RECEPTOR-RELATED G-PROTEIN COUPLED RECEPTOR"/>
    <property type="match status" value="1"/>
</dbReference>
<evidence type="ECO:0000313" key="14">
    <source>
        <dbReference type="RefSeq" id="XP_035697053.1"/>
    </source>
</evidence>
<evidence type="ECO:0000256" key="9">
    <source>
        <dbReference type="ARBA" id="ARBA00023224"/>
    </source>
</evidence>
<reference evidence="14" key="2">
    <citation type="submission" date="2025-08" db="UniProtKB">
        <authorList>
            <consortium name="RefSeq"/>
        </authorList>
    </citation>
    <scope>IDENTIFICATION</scope>
    <source>
        <strain evidence="14">S238N-H82</strain>
        <tissue evidence="14">Testes</tissue>
    </source>
</reference>
<evidence type="ECO:0000256" key="8">
    <source>
        <dbReference type="ARBA" id="ARBA00023180"/>
    </source>
</evidence>
<evidence type="ECO:0000256" key="3">
    <source>
        <dbReference type="ARBA" id="ARBA00022692"/>
    </source>
</evidence>
<evidence type="ECO:0000256" key="11">
    <source>
        <dbReference type="SAM" id="Phobius"/>
    </source>
</evidence>
<organism evidence="13 14">
    <name type="scientific">Branchiostoma floridae</name>
    <name type="common">Florida lancelet</name>
    <name type="synonym">Amphioxus</name>
    <dbReference type="NCBI Taxonomy" id="7739"/>
    <lineage>
        <taxon>Eukaryota</taxon>
        <taxon>Metazoa</taxon>
        <taxon>Chordata</taxon>
        <taxon>Cephalochordata</taxon>
        <taxon>Leptocardii</taxon>
        <taxon>Amphioxiformes</taxon>
        <taxon>Branchiostomatidae</taxon>
        <taxon>Branchiostoma</taxon>
    </lineage>
</organism>
<evidence type="ECO:0000256" key="7">
    <source>
        <dbReference type="ARBA" id="ARBA00023170"/>
    </source>
</evidence>
<accession>A0A9J7M9V2</accession>
<dbReference type="FunFam" id="1.20.1070.10:FF:000536">
    <property type="entry name" value="Predicted novel alpha-adrenergic-like G-protein coupled receptor"/>
    <property type="match status" value="1"/>
</dbReference>
<feature type="region of interest" description="Disordered" evidence="10">
    <location>
        <begin position="361"/>
        <end position="444"/>
    </location>
</feature>
<evidence type="ECO:0000256" key="2">
    <source>
        <dbReference type="ARBA" id="ARBA00022475"/>
    </source>
</evidence>
<dbReference type="PRINTS" id="PR00237">
    <property type="entry name" value="GPCRRHODOPSN"/>
</dbReference>
<dbReference type="CDD" id="cd15059">
    <property type="entry name" value="7tmA_alpha2_AR"/>
    <property type="match status" value="1"/>
</dbReference>
<dbReference type="GO" id="GO:0005886">
    <property type="term" value="C:plasma membrane"/>
    <property type="evidence" value="ECO:0000318"/>
    <property type="project" value="GO_Central"/>
</dbReference>
<feature type="compositionally biased region" description="Basic and acidic residues" evidence="10">
    <location>
        <begin position="365"/>
        <end position="378"/>
    </location>
</feature>
<evidence type="ECO:0000259" key="12">
    <source>
        <dbReference type="PROSITE" id="PS50262"/>
    </source>
</evidence>
<feature type="transmembrane region" description="Helical" evidence="11">
    <location>
        <begin position="172"/>
        <end position="192"/>
    </location>
</feature>
<feature type="transmembrane region" description="Helical" evidence="11">
    <location>
        <begin position="224"/>
        <end position="242"/>
    </location>
</feature>
<dbReference type="GO" id="GO:0004930">
    <property type="term" value="F:G protein-coupled receptor activity"/>
    <property type="evidence" value="ECO:0000318"/>
    <property type="project" value="GO_Central"/>
</dbReference>
<keyword evidence="6 11" id="KW-0472">Membrane</keyword>
<sequence>MASSPRPFPYNTSVTSPTVHAEVSAIFPTDNPSSFGEENGTVCTTGDYPYTYNQTVFISSIVSVVILGIIVGNFFVCTSTLTQRKLRTVHNWFLTSLAIADLLVGVLIMPLALVNELLGYWYFGEVLCEVFLSTDIFVCTASILNLCGIAIDRYWAATNATDLAGIMERRRAKIAIAVVWFLAFLISVPPLFGWKDGTPWDPACPQCRYSSDVGYVLFSTSGSFVAPLVFITIAYANVYLAVTRRLMKKSPRQKPTPAAKEGAQNTPAITVELATRSEENCDQKNGKIKPSVSFETKVKSVSGSSSTDLKSSPLRRSYSLDTVLASPADLISSRPRISEWFSSLAISDIALTIQADTATNAEQANAHERSGTLNRQDEASENEMLSSRKESGSQHEDESSPQEPCHCLKSDSQDDPSAAADAQNKDVKQIPFRRHKSSRRSVMAEMRGHLQNRERFLKRKERRLTLILGIVIAAFVVCWLPFFVTYVTVTVCETCVVSDVMFKVFVWLGYCNSAVNPVIYTIFNKDFVAIFGAVRKAMCAGGACH</sequence>
<dbReference type="PROSITE" id="PS50262">
    <property type="entry name" value="G_PROTEIN_RECEP_F1_2"/>
    <property type="match status" value="1"/>
</dbReference>
<keyword evidence="7" id="KW-0675">Receptor</keyword>
<name>A0A9J7M9V2_BRAFL</name>
<dbReference type="RefSeq" id="XP_035697053.1">
    <property type="nucleotide sequence ID" value="XM_035841160.1"/>
</dbReference>
<proteinExistence type="predicted"/>
<dbReference type="Pfam" id="PF00001">
    <property type="entry name" value="7tm_1"/>
    <property type="match status" value="1"/>
</dbReference>
<dbReference type="AlphaFoldDB" id="A0A9J7M9V2"/>
<feature type="transmembrane region" description="Helical" evidence="11">
    <location>
        <begin position="504"/>
        <end position="523"/>
    </location>
</feature>
<dbReference type="OMA" id="DRYWAAT"/>
<keyword evidence="5" id="KW-0297">G-protein coupled receptor</keyword>
<dbReference type="PANTHER" id="PTHR24248:SF174">
    <property type="entry name" value="TYRAMINE_OCTOPAMINE RECEPTOR"/>
    <property type="match status" value="1"/>
</dbReference>
<gene>
    <name evidence="14" type="primary">LOC118430333</name>
</gene>
<feature type="transmembrane region" description="Helical" evidence="11">
    <location>
        <begin position="56"/>
        <end position="77"/>
    </location>
</feature>
<evidence type="ECO:0000256" key="5">
    <source>
        <dbReference type="ARBA" id="ARBA00023040"/>
    </source>
</evidence>
<dbReference type="InterPro" id="IPR017452">
    <property type="entry name" value="GPCR_Rhodpsn_7TM"/>
</dbReference>
<feature type="transmembrane region" description="Helical" evidence="11">
    <location>
        <begin position="464"/>
        <end position="484"/>
    </location>
</feature>
<evidence type="ECO:0000313" key="13">
    <source>
        <dbReference type="Proteomes" id="UP000001554"/>
    </source>
</evidence>
<dbReference type="Gene3D" id="1.20.1070.10">
    <property type="entry name" value="Rhodopsin 7-helix transmembrane proteins"/>
    <property type="match status" value="2"/>
</dbReference>
<keyword evidence="4 11" id="KW-1133">Transmembrane helix</keyword>
<keyword evidence="2" id="KW-1003">Cell membrane</keyword>
<dbReference type="SUPFAM" id="SSF81321">
    <property type="entry name" value="Family A G protein-coupled receptor-like"/>
    <property type="match status" value="1"/>
</dbReference>
<dbReference type="Proteomes" id="UP000001554">
    <property type="component" value="Chromosome 14"/>
</dbReference>
<feature type="compositionally biased region" description="Basic and acidic residues" evidence="10">
    <location>
        <begin position="386"/>
        <end position="398"/>
    </location>
</feature>
<feature type="transmembrane region" description="Helical" evidence="11">
    <location>
        <begin position="130"/>
        <end position="151"/>
    </location>
</feature>
<comment type="subcellular location">
    <subcellularLocation>
        <location evidence="1">Cell membrane</location>
        <topology evidence="1">Multi-pass membrane protein</topology>
    </subcellularLocation>
</comment>
<keyword evidence="13" id="KW-1185">Reference proteome</keyword>
<feature type="domain" description="G-protein coupled receptors family 1 profile" evidence="12">
    <location>
        <begin position="72"/>
        <end position="520"/>
    </location>
</feature>
<keyword evidence="9" id="KW-0807">Transducer</keyword>
<dbReference type="GeneID" id="118430333"/>
<dbReference type="InterPro" id="IPR000276">
    <property type="entry name" value="GPCR_Rhodpsn"/>
</dbReference>
<dbReference type="KEGG" id="bfo:118430333"/>
<dbReference type="OrthoDB" id="5975661at2759"/>
<reference evidence="13" key="1">
    <citation type="journal article" date="2020" name="Nat. Ecol. Evol.">
        <title>Deeply conserved synteny resolves early events in vertebrate evolution.</title>
        <authorList>
            <person name="Simakov O."/>
            <person name="Marletaz F."/>
            <person name="Yue J.X."/>
            <person name="O'Connell B."/>
            <person name="Jenkins J."/>
            <person name="Brandt A."/>
            <person name="Calef R."/>
            <person name="Tung C.H."/>
            <person name="Huang T.K."/>
            <person name="Schmutz J."/>
            <person name="Satoh N."/>
            <person name="Yu J.K."/>
            <person name="Putnam N.H."/>
            <person name="Green R.E."/>
            <person name="Rokhsar D.S."/>
        </authorList>
    </citation>
    <scope>NUCLEOTIDE SEQUENCE [LARGE SCALE GENOMIC DNA]</scope>
    <source>
        <strain evidence="13">S238N-H82</strain>
    </source>
</reference>
<evidence type="ECO:0000256" key="6">
    <source>
        <dbReference type="ARBA" id="ARBA00023136"/>
    </source>
</evidence>
<evidence type="ECO:0000256" key="4">
    <source>
        <dbReference type="ARBA" id="ARBA00022989"/>
    </source>
</evidence>
<keyword evidence="3 11" id="KW-0812">Transmembrane</keyword>
<evidence type="ECO:0000256" key="1">
    <source>
        <dbReference type="ARBA" id="ARBA00004651"/>
    </source>
</evidence>
<keyword evidence="8" id="KW-0325">Glycoprotein</keyword>
<evidence type="ECO:0000256" key="10">
    <source>
        <dbReference type="SAM" id="MobiDB-lite"/>
    </source>
</evidence>